<dbReference type="GO" id="GO:0004568">
    <property type="term" value="F:chitinase activity"/>
    <property type="evidence" value="ECO:0007669"/>
    <property type="project" value="TreeGrafter"/>
</dbReference>
<dbReference type="InterPro" id="IPR011583">
    <property type="entry name" value="Chitinase_II/V-like_cat"/>
</dbReference>
<feature type="compositionally biased region" description="Pro residues" evidence="7">
    <location>
        <begin position="44"/>
        <end position="66"/>
    </location>
</feature>
<dbReference type="Gene3D" id="3.20.20.80">
    <property type="entry name" value="Glycosidases"/>
    <property type="match status" value="1"/>
</dbReference>
<feature type="compositionally biased region" description="Low complexity" evidence="7">
    <location>
        <begin position="110"/>
        <end position="128"/>
    </location>
</feature>
<evidence type="ECO:0000256" key="3">
    <source>
        <dbReference type="ARBA" id="ARBA00022801"/>
    </source>
</evidence>
<dbReference type="PANTHER" id="PTHR11177">
    <property type="entry name" value="CHITINASE"/>
    <property type="match status" value="1"/>
</dbReference>
<evidence type="ECO:0000313" key="11">
    <source>
        <dbReference type="Proteomes" id="UP000655225"/>
    </source>
</evidence>
<dbReference type="PANTHER" id="PTHR11177:SF317">
    <property type="entry name" value="CHITINASE 12-RELATED"/>
    <property type="match status" value="1"/>
</dbReference>
<dbReference type="PROSITE" id="PS51910">
    <property type="entry name" value="GH18_2"/>
    <property type="match status" value="1"/>
</dbReference>
<dbReference type="EMBL" id="JABCRI010000009">
    <property type="protein sequence ID" value="KAF8400549.1"/>
    <property type="molecule type" value="Genomic_DNA"/>
</dbReference>
<dbReference type="Proteomes" id="UP000655225">
    <property type="component" value="Unassembled WGS sequence"/>
</dbReference>
<feature type="domain" description="GH18" evidence="9">
    <location>
        <begin position="142"/>
        <end position="484"/>
    </location>
</feature>
<dbReference type="InterPro" id="IPR029070">
    <property type="entry name" value="Chitinase_insertion_sf"/>
</dbReference>
<dbReference type="GO" id="GO:0005975">
    <property type="term" value="P:carbohydrate metabolic process"/>
    <property type="evidence" value="ECO:0007669"/>
    <property type="project" value="InterPro"/>
</dbReference>
<dbReference type="Pfam" id="PF00704">
    <property type="entry name" value="Glyco_hydro_18"/>
    <property type="match status" value="1"/>
</dbReference>
<feature type="region of interest" description="Disordered" evidence="7">
    <location>
        <begin position="107"/>
        <end position="134"/>
    </location>
</feature>
<dbReference type="GO" id="GO:0008061">
    <property type="term" value="F:chitin binding"/>
    <property type="evidence" value="ECO:0007669"/>
    <property type="project" value="InterPro"/>
</dbReference>
<feature type="chain" id="PRO_5032347207" description="GH18 domain-containing protein" evidence="8">
    <location>
        <begin position="20"/>
        <end position="484"/>
    </location>
</feature>
<evidence type="ECO:0000256" key="7">
    <source>
        <dbReference type="SAM" id="MobiDB-lite"/>
    </source>
</evidence>
<evidence type="ECO:0000256" key="2">
    <source>
        <dbReference type="ARBA" id="ARBA00022729"/>
    </source>
</evidence>
<keyword evidence="4" id="KW-0325">Glycoprotein</keyword>
<dbReference type="OMA" id="FYYCSGG"/>
<evidence type="ECO:0000256" key="1">
    <source>
        <dbReference type="ARBA" id="ARBA00008682"/>
    </source>
</evidence>
<evidence type="ECO:0000256" key="8">
    <source>
        <dbReference type="SAM" id="SignalP"/>
    </source>
</evidence>
<dbReference type="InterPro" id="IPR001579">
    <property type="entry name" value="Glyco_hydro_18_chit_AS"/>
</dbReference>
<keyword evidence="5 6" id="KW-0326">Glycosidase</keyword>
<dbReference type="InterPro" id="IPR050314">
    <property type="entry name" value="Glycosyl_Hydrlase_18"/>
</dbReference>
<dbReference type="InterPro" id="IPR001223">
    <property type="entry name" value="Glyco_hydro18_cat"/>
</dbReference>
<proteinExistence type="inferred from homology"/>
<organism evidence="10 11">
    <name type="scientific">Tetracentron sinense</name>
    <name type="common">Spur-leaf</name>
    <dbReference type="NCBI Taxonomy" id="13715"/>
    <lineage>
        <taxon>Eukaryota</taxon>
        <taxon>Viridiplantae</taxon>
        <taxon>Streptophyta</taxon>
        <taxon>Embryophyta</taxon>
        <taxon>Tracheophyta</taxon>
        <taxon>Spermatophyta</taxon>
        <taxon>Magnoliopsida</taxon>
        <taxon>Trochodendrales</taxon>
        <taxon>Trochodendraceae</taxon>
        <taxon>Tetracentron</taxon>
    </lineage>
</organism>
<dbReference type="PROSITE" id="PS01095">
    <property type="entry name" value="GH18_1"/>
    <property type="match status" value="1"/>
</dbReference>
<dbReference type="GO" id="GO:0006032">
    <property type="term" value="P:chitin catabolic process"/>
    <property type="evidence" value="ECO:0007669"/>
    <property type="project" value="TreeGrafter"/>
</dbReference>
<gene>
    <name evidence="10" type="ORF">HHK36_013848</name>
</gene>
<dbReference type="OrthoDB" id="76388at2759"/>
<evidence type="ECO:0000256" key="4">
    <source>
        <dbReference type="ARBA" id="ARBA00023180"/>
    </source>
</evidence>
<reference evidence="10 11" key="1">
    <citation type="submission" date="2020-04" db="EMBL/GenBank/DDBJ databases">
        <title>Plant Genome Project.</title>
        <authorList>
            <person name="Zhang R.-G."/>
        </authorList>
    </citation>
    <scope>NUCLEOTIDE SEQUENCE [LARGE SCALE GENOMIC DNA]</scope>
    <source>
        <strain evidence="10">YNK0</strain>
        <tissue evidence="10">Leaf</tissue>
    </source>
</reference>
<dbReference type="SUPFAM" id="SSF51445">
    <property type="entry name" value="(Trans)glycosidases"/>
    <property type="match status" value="1"/>
</dbReference>
<dbReference type="FunFam" id="3.10.50.10:FF:000003">
    <property type="entry name" value="Class V chitinase CHIT5b"/>
    <property type="match status" value="1"/>
</dbReference>
<feature type="region of interest" description="Disordered" evidence="7">
    <location>
        <begin position="44"/>
        <end position="69"/>
    </location>
</feature>
<feature type="signal peptide" evidence="8">
    <location>
        <begin position="1"/>
        <end position="19"/>
    </location>
</feature>
<evidence type="ECO:0000256" key="5">
    <source>
        <dbReference type="ARBA" id="ARBA00023295"/>
    </source>
</evidence>
<dbReference type="AlphaFoldDB" id="A0A835DHR3"/>
<name>A0A835DHR3_TETSI</name>
<keyword evidence="11" id="KW-1185">Reference proteome</keyword>
<comment type="caution">
    <text evidence="10">The sequence shown here is derived from an EMBL/GenBank/DDBJ whole genome shotgun (WGS) entry which is preliminary data.</text>
</comment>
<dbReference type="SUPFAM" id="SSF54556">
    <property type="entry name" value="Chitinase insertion domain"/>
    <property type="match status" value="1"/>
</dbReference>
<evidence type="ECO:0000256" key="6">
    <source>
        <dbReference type="RuleBase" id="RU000489"/>
    </source>
</evidence>
<sequence>MAALKITLLLMVVVSVVDAGVSISPSMPRYLPVPAPNSYPAVPALPEPYPDSNHPPVPASPVPSPDSYPAVPATQPIPIPIASPPPPSSPVPSPILYPPESAGPVPAHISYPPESASPVPAPVSSSPPTLSPMPSPIPPSRGIKGAYWPSFDGFPASAIDTSYFTHLYYAFLLPDPITYELAITQYDLDKLAEFTGALHAHNPPVKTLLSIGGGGNDPKVFSKIASGCSTRAIFINSTINVARKYGFDGVDLDWEFPANQEDMANLALLFSDWRKALVKEAKATARPRLLLTSAVYFASKFFFGEPRSYPGDSIRQNVDWVSPMCFDYHGTWDTTTTGEHAALYDPHSNISTSFGLQSWIDAGVPPKKVVMGLPLYGRTWRLKDPSVNGIGAPAVGVGPGSGILVYSEVVDFNNENNATVKYDGETVSMYSFSGDSWIGYDDVQSIKVKIQFARSHGLGGYFFWALGQDKDWTISRQAWNSWEY</sequence>
<evidence type="ECO:0000259" key="9">
    <source>
        <dbReference type="PROSITE" id="PS51910"/>
    </source>
</evidence>
<evidence type="ECO:0000313" key="10">
    <source>
        <dbReference type="EMBL" id="KAF8400549.1"/>
    </source>
</evidence>
<protein>
    <recommendedName>
        <fullName evidence="9">GH18 domain-containing protein</fullName>
    </recommendedName>
</protein>
<comment type="similarity">
    <text evidence="1">Belongs to the glycosyl hydrolase 18 family. Chitinase class V subfamily.</text>
</comment>
<dbReference type="SMART" id="SM00636">
    <property type="entry name" value="Glyco_18"/>
    <property type="match status" value="1"/>
</dbReference>
<accession>A0A835DHR3</accession>
<keyword evidence="3 6" id="KW-0378">Hydrolase</keyword>
<dbReference type="GO" id="GO:0005576">
    <property type="term" value="C:extracellular region"/>
    <property type="evidence" value="ECO:0007669"/>
    <property type="project" value="TreeGrafter"/>
</dbReference>
<keyword evidence="2 8" id="KW-0732">Signal</keyword>
<dbReference type="Gene3D" id="3.10.50.10">
    <property type="match status" value="1"/>
</dbReference>
<dbReference type="InterPro" id="IPR017853">
    <property type="entry name" value="GH"/>
</dbReference>
<dbReference type="CDD" id="cd02879">
    <property type="entry name" value="GH18_plant_chitinase_class_V"/>
    <property type="match status" value="1"/>
</dbReference>